<feature type="transmembrane region" description="Helical" evidence="2">
    <location>
        <begin position="142"/>
        <end position="160"/>
    </location>
</feature>
<feature type="transmembrane region" description="Helical" evidence="2">
    <location>
        <begin position="50"/>
        <end position="69"/>
    </location>
</feature>
<keyword evidence="6" id="KW-1185">Reference proteome</keyword>
<dbReference type="AlphaFoldDB" id="I1J3K2"/>
<feature type="domain" description="DUF4220" evidence="3">
    <location>
        <begin position="52"/>
        <end position="388"/>
    </location>
</feature>
<evidence type="ECO:0000313" key="5">
    <source>
        <dbReference type="EnsemblPlants" id="PNT62181"/>
    </source>
</evidence>
<dbReference type="GeneID" id="100833654"/>
<dbReference type="InterPro" id="IPR007658">
    <property type="entry name" value="DUF594"/>
</dbReference>
<evidence type="ECO:0000256" key="2">
    <source>
        <dbReference type="SAM" id="Phobius"/>
    </source>
</evidence>
<keyword evidence="2" id="KW-0472">Membrane</keyword>
<feature type="transmembrane region" description="Helical" evidence="2">
    <location>
        <begin position="89"/>
        <end position="110"/>
    </location>
</feature>
<dbReference type="KEGG" id="bdi:100833654"/>
<accession>I1J3K2</accession>
<dbReference type="HOGENOM" id="CLU_009180_6_0_1"/>
<reference evidence="4 5" key="1">
    <citation type="journal article" date="2010" name="Nature">
        <title>Genome sequencing and analysis of the model grass Brachypodium distachyon.</title>
        <authorList>
            <consortium name="International Brachypodium Initiative"/>
        </authorList>
    </citation>
    <scope>NUCLEOTIDE SEQUENCE [LARGE SCALE GENOMIC DNA]</scope>
    <source>
        <strain evidence="4">Bd21</strain>
        <strain evidence="5">cv. Bd21</strain>
    </source>
</reference>
<gene>
    <name evidence="5" type="primary">LOC100833654</name>
    <name evidence="4" type="ORF">BRADI_5g26790v3</name>
</gene>
<sequence length="812" mass="90712">MLKSAKAVVWQAWNEQDIQVTVVISLIVQLFLLFAGILRRRKIFGFLRFIIWLAYVGADAIAVFAIGLLCKYEEKYKLRSQHSPGELTLPFLWAPFLLLHLGGQDTMTAFSIEDNNLWLRHLLNLVVQVTLTLYVFAKSFDILDSQLLAVAMPIFVAGIIKYGERTWALYTGSRDNLGNRREEQKQPRDYTSVAGASAYALNTVLRVRGLLMGRTLFQLGEKIENELVHDFAKHGQKQGKLKIVMMELGMMYDLLYTKAMVLQSLTGQIFRCIAEISMVVAFVLFLANRELHAHNRANVAITYTLFVGAMFMEAFSLFMVIVSPWTKALSKQDIFICWLSCSACSLYNAIVQPTNQQQQQQHGEQQQGVQQNQQLSISFSLGQFNLTDYALSKKRRPKLISKVVGAMSLEKKWRNTFHTQHVQDEEMSNYIEKLLCTGEGSQKLELGRELNYVLTLPFEHALFRLHIFTDLYLSSLGNPAADDCKGPAAECRKLSEYLMFLMAVYPSMLPVSSAAQDLEYVFAKWVSENHTMTKPEILNKYAAQVLGNETYSGSPFESASLGMIKEVWARLLIYAAGKCPVELHARQLGSGPELLTAVWLLMVHHGAGDVGKREVSLFQSSDPHVPTAGSLVPVADSNWIQRVQEPLHAFEFRQHEQQQPTQEQVPSLYVEPFSPLRPTRAAGNALLLAALRHLDPESFQALLQSIMNGQPVVGSASTETEQAAADRSSSETEQPLQEVTSQPEDTSPETDVAASKKQDHVVVVEMQQAVDAGIEAAAADDDGAAAALETERAQSRFVALQIEHDDKPGTST</sequence>
<feature type="transmembrane region" description="Helical" evidence="2">
    <location>
        <begin position="117"/>
        <end position="136"/>
    </location>
</feature>
<dbReference type="RefSeq" id="XP_003580855.3">
    <property type="nucleotide sequence ID" value="XM_003580807.4"/>
</dbReference>
<reference evidence="5" key="3">
    <citation type="submission" date="2018-08" db="UniProtKB">
        <authorList>
            <consortium name="EnsemblPlants"/>
        </authorList>
    </citation>
    <scope>IDENTIFICATION</scope>
    <source>
        <strain evidence="5">cv. Bd21</strain>
    </source>
</reference>
<evidence type="ECO:0000256" key="1">
    <source>
        <dbReference type="SAM" id="MobiDB-lite"/>
    </source>
</evidence>
<dbReference type="Pfam" id="PF04578">
    <property type="entry name" value="DUF594"/>
    <property type="match status" value="1"/>
</dbReference>
<organism evidence="4">
    <name type="scientific">Brachypodium distachyon</name>
    <name type="common">Purple false brome</name>
    <name type="synonym">Trachynia distachya</name>
    <dbReference type="NCBI Taxonomy" id="15368"/>
    <lineage>
        <taxon>Eukaryota</taxon>
        <taxon>Viridiplantae</taxon>
        <taxon>Streptophyta</taxon>
        <taxon>Embryophyta</taxon>
        <taxon>Tracheophyta</taxon>
        <taxon>Spermatophyta</taxon>
        <taxon>Magnoliopsida</taxon>
        <taxon>Liliopsida</taxon>
        <taxon>Poales</taxon>
        <taxon>Poaceae</taxon>
        <taxon>BOP clade</taxon>
        <taxon>Pooideae</taxon>
        <taxon>Stipodae</taxon>
        <taxon>Brachypodieae</taxon>
        <taxon>Brachypodium</taxon>
    </lineage>
</organism>
<dbReference type="Pfam" id="PF13968">
    <property type="entry name" value="DUF4220"/>
    <property type="match status" value="1"/>
</dbReference>
<keyword evidence="2" id="KW-0812">Transmembrane</keyword>
<dbReference type="InterPro" id="IPR025315">
    <property type="entry name" value="DUF4220"/>
</dbReference>
<feature type="transmembrane region" description="Helical" evidence="2">
    <location>
        <begin position="300"/>
        <end position="322"/>
    </location>
</feature>
<evidence type="ECO:0000313" key="6">
    <source>
        <dbReference type="Proteomes" id="UP000008810"/>
    </source>
</evidence>
<dbReference type="PANTHER" id="PTHR31325">
    <property type="entry name" value="OS01G0798800 PROTEIN-RELATED"/>
    <property type="match status" value="1"/>
</dbReference>
<reference evidence="4" key="2">
    <citation type="submission" date="2017-06" db="EMBL/GenBank/DDBJ databases">
        <title>WGS assembly of Brachypodium distachyon.</title>
        <authorList>
            <consortium name="The International Brachypodium Initiative"/>
            <person name="Lucas S."/>
            <person name="Harmon-Smith M."/>
            <person name="Lail K."/>
            <person name="Tice H."/>
            <person name="Grimwood J."/>
            <person name="Bruce D."/>
            <person name="Barry K."/>
            <person name="Shu S."/>
            <person name="Lindquist E."/>
            <person name="Wang M."/>
            <person name="Pitluck S."/>
            <person name="Vogel J.P."/>
            <person name="Garvin D.F."/>
            <person name="Mockler T.C."/>
            <person name="Schmutz J."/>
            <person name="Rokhsar D."/>
            <person name="Bevan M.W."/>
        </authorList>
    </citation>
    <scope>NUCLEOTIDE SEQUENCE</scope>
    <source>
        <strain evidence="4">Bd21</strain>
    </source>
</reference>
<dbReference type="EnsemblPlants" id="PNT62181">
    <property type="protein sequence ID" value="PNT62181"/>
    <property type="gene ID" value="BRADI_5g26790v3"/>
</dbReference>
<dbReference type="Gramene" id="PNT62181">
    <property type="protein sequence ID" value="PNT62181"/>
    <property type="gene ID" value="BRADI_5g26790v3"/>
</dbReference>
<dbReference type="STRING" id="15368.I1J3K2"/>
<proteinExistence type="predicted"/>
<name>I1J3K2_BRADI</name>
<feature type="transmembrane region" description="Helical" evidence="2">
    <location>
        <begin position="20"/>
        <end position="38"/>
    </location>
</feature>
<evidence type="ECO:0000313" key="4">
    <source>
        <dbReference type="EMBL" id="PNT62181.1"/>
    </source>
</evidence>
<feature type="compositionally biased region" description="Polar residues" evidence="1">
    <location>
        <begin position="731"/>
        <end position="745"/>
    </location>
</feature>
<dbReference type="OrthoDB" id="590307at2759"/>
<keyword evidence="2" id="KW-1133">Transmembrane helix</keyword>
<dbReference type="Proteomes" id="UP000008810">
    <property type="component" value="Chromosome 5"/>
</dbReference>
<feature type="region of interest" description="Disordered" evidence="1">
    <location>
        <begin position="713"/>
        <end position="759"/>
    </location>
</feature>
<dbReference type="ExpressionAtlas" id="I1J3K2">
    <property type="expression patterns" value="baseline"/>
</dbReference>
<dbReference type="EMBL" id="CM000884">
    <property type="protein sequence ID" value="PNT62181.1"/>
    <property type="molecule type" value="Genomic_DNA"/>
</dbReference>
<dbReference type="eggNOG" id="ENOG502QQBP">
    <property type="taxonomic scope" value="Eukaryota"/>
</dbReference>
<feature type="transmembrane region" description="Helical" evidence="2">
    <location>
        <begin position="269"/>
        <end position="288"/>
    </location>
</feature>
<dbReference type="OMA" id="FWKSFHR"/>
<protein>
    <recommendedName>
        <fullName evidence="3">DUF4220 domain-containing protein</fullName>
    </recommendedName>
</protein>
<evidence type="ECO:0000259" key="3">
    <source>
        <dbReference type="Pfam" id="PF13968"/>
    </source>
</evidence>